<dbReference type="PANTHER" id="PTHR44942:SF4">
    <property type="entry name" value="METHYLTRANSFERASE TYPE 11 DOMAIN-CONTAINING PROTEIN"/>
    <property type="match status" value="1"/>
</dbReference>
<feature type="domain" description="Methyltransferase type 11" evidence="4">
    <location>
        <begin position="52"/>
        <end position="139"/>
    </location>
</feature>
<dbReference type="InterPro" id="IPR029063">
    <property type="entry name" value="SAM-dependent_MTases_sf"/>
</dbReference>
<evidence type="ECO:0000256" key="3">
    <source>
        <dbReference type="ARBA" id="ARBA00022679"/>
    </source>
</evidence>
<comment type="similarity">
    <text evidence="1">Belongs to the methyltransferase superfamily.</text>
</comment>
<name>A0A1G8FX69_9MICC</name>
<accession>A0A1G8FX69</accession>
<dbReference type="InterPro" id="IPR013216">
    <property type="entry name" value="Methyltransf_11"/>
</dbReference>
<dbReference type="Proteomes" id="UP000199258">
    <property type="component" value="Unassembled WGS sequence"/>
</dbReference>
<dbReference type="PANTHER" id="PTHR44942">
    <property type="entry name" value="METHYLTRANSF_11 DOMAIN-CONTAINING PROTEIN"/>
    <property type="match status" value="1"/>
</dbReference>
<dbReference type="SUPFAM" id="SSF53335">
    <property type="entry name" value="S-adenosyl-L-methionine-dependent methyltransferases"/>
    <property type="match status" value="1"/>
</dbReference>
<reference evidence="5 6" key="1">
    <citation type="submission" date="2016-10" db="EMBL/GenBank/DDBJ databases">
        <authorList>
            <person name="de Groot N.N."/>
        </authorList>
    </citation>
    <scope>NUCLEOTIDE SEQUENCE [LARGE SCALE GENOMIC DNA]</scope>
    <source>
        <strain evidence="5 6">NP_1H</strain>
    </source>
</reference>
<dbReference type="CDD" id="cd02440">
    <property type="entry name" value="AdoMet_MTases"/>
    <property type="match status" value="1"/>
</dbReference>
<evidence type="ECO:0000313" key="5">
    <source>
        <dbReference type="EMBL" id="SDH86744.1"/>
    </source>
</evidence>
<dbReference type="GO" id="GO:0032259">
    <property type="term" value="P:methylation"/>
    <property type="evidence" value="ECO:0007669"/>
    <property type="project" value="UniProtKB-KW"/>
</dbReference>
<dbReference type="InterPro" id="IPR051052">
    <property type="entry name" value="Diverse_substrate_MTase"/>
</dbReference>
<evidence type="ECO:0000259" key="4">
    <source>
        <dbReference type="Pfam" id="PF08241"/>
    </source>
</evidence>
<dbReference type="OrthoDB" id="9797252at2"/>
<keyword evidence="3 5" id="KW-0808">Transferase</keyword>
<dbReference type="GO" id="GO:0008757">
    <property type="term" value="F:S-adenosylmethionine-dependent methyltransferase activity"/>
    <property type="evidence" value="ECO:0007669"/>
    <property type="project" value="InterPro"/>
</dbReference>
<dbReference type="Pfam" id="PF08241">
    <property type="entry name" value="Methyltransf_11"/>
    <property type="match status" value="1"/>
</dbReference>
<evidence type="ECO:0000256" key="1">
    <source>
        <dbReference type="ARBA" id="ARBA00008361"/>
    </source>
</evidence>
<organism evidence="5 6">
    <name type="scientific">Arthrobacter subterraneus</name>
    <dbReference type="NCBI Taxonomy" id="335973"/>
    <lineage>
        <taxon>Bacteria</taxon>
        <taxon>Bacillati</taxon>
        <taxon>Actinomycetota</taxon>
        <taxon>Actinomycetes</taxon>
        <taxon>Micrococcales</taxon>
        <taxon>Micrococcaceae</taxon>
        <taxon>Arthrobacter</taxon>
    </lineage>
</organism>
<dbReference type="AlphaFoldDB" id="A0A1G8FX69"/>
<dbReference type="Gene3D" id="3.40.50.150">
    <property type="entry name" value="Vaccinia Virus protein VP39"/>
    <property type="match status" value="1"/>
</dbReference>
<keyword evidence="2 5" id="KW-0489">Methyltransferase</keyword>
<dbReference type="EMBL" id="FNDT01000003">
    <property type="protein sequence ID" value="SDH86744.1"/>
    <property type="molecule type" value="Genomic_DNA"/>
</dbReference>
<gene>
    <name evidence="5" type="ORF">SAMN04488693_103235</name>
</gene>
<evidence type="ECO:0000313" key="6">
    <source>
        <dbReference type="Proteomes" id="UP000199258"/>
    </source>
</evidence>
<proteinExistence type="inferred from homology"/>
<evidence type="ECO:0000256" key="2">
    <source>
        <dbReference type="ARBA" id="ARBA00022603"/>
    </source>
</evidence>
<keyword evidence="6" id="KW-1185">Reference proteome</keyword>
<protein>
    <submittedName>
        <fullName evidence="5">Methyltransferase domain-containing protein</fullName>
    </submittedName>
</protein>
<dbReference type="STRING" id="335973.SAMN04488693_103235"/>
<sequence length="260" mass="28571">MGPGGPRLAEHRRRELARGYLQESERYERVRPGYPAKSVGWLVPAGAQRAADIGAGTGKFTRELARRCPEVTAVDPSEDMLSVLGYHLPQVRRVQGTAEASGLGTSSVDVVTIAQAWHWCDPVSASAEAARILRPDGVFGLIWNQLDVSVPWVHRLSRIMHAGDVFRPSYRPEFGPCFSTPESSVVAWTQTLPVGDVIELARSRSYYQNASARVRAKVEANLSWYLHDHLGHAEDAILQLPYLTYSWRAVRAGGGCPVGA</sequence>
<dbReference type="RefSeq" id="WP_090585135.1">
    <property type="nucleotide sequence ID" value="NZ_FNDT01000003.1"/>
</dbReference>